<dbReference type="OrthoDB" id="5290997at2"/>
<protein>
    <submittedName>
        <fullName evidence="6">1-acyl-sn-glycerol-3-phosphate acyltransferase</fullName>
    </submittedName>
</protein>
<dbReference type="CDD" id="cd07989">
    <property type="entry name" value="LPLAT_AGPAT-like"/>
    <property type="match status" value="1"/>
</dbReference>
<keyword evidence="3 6" id="KW-0012">Acyltransferase</keyword>
<evidence type="ECO:0000256" key="1">
    <source>
        <dbReference type="ARBA" id="ARBA00005189"/>
    </source>
</evidence>
<comment type="pathway">
    <text evidence="1">Lipid metabolism.</text>
</comment>
<accession>A0A917DHH0</accession>
<keyword evidence="4" id="KW-1133">Transmembrane helix</keyword>
<comment type="caution">
    <text evidence="6">The sequence shown here is derived from an EMBL/GenBank/DDBJ whole genome shotgun (WGS) entry which is preliminary data.</text>
</comment>
<evidence type="ECO:0000256" key="2">
    <source>
        <dbReference type="ARBA" id="ARBA00022679"/>
    </source>
</evidence>
<dbReference type="InterPro" id="IPR002123">
    <property type="entry name" value="Plipid/glycerol_acylTrfase"/>
</dbReference>
<reference evidence="6 7" key="1">
    <citation type="journal article" date="2014" name="Int. J. Syst. Evol. Microbiol.">
        <title>Complete genome sequence of Corynebacterium casei LMG S-19264T (=DSM 44701T), isolated from a smear-ripened cheese.</title>
        <authorList>
            <consortium name="US DOE Joint Genome Institute (JGI-PGF)"/>
            <person name="Walter F."/>
            <person name="Albersmeier A."/>
            <person name="Kalinowski J."/>
            <person name="Ruckert C."/>
        </authorList>
    </citation>
    <scope>NUCLEOTIDE SEQUENCE [LARGE SCALE GENOMIC DNA]</scope>
    <source>
        <strain evidence="6 7">CGMCC 1.15358</strain>
    </source>
</reference>
<dbReference type="EMBL" id="BMIO01000002">
    <property type="protein sequence ID" value="GGD37301.1"/>
    <property type="molecule type" value="Genomic_DNA"/>
</dbReference>
<organism evidence="6 7">
    <name type="scientific">Croceicoccus pelagius</name>
    <dbReference type="NCBI Taxonomy" id="1703341"/>
    <lineage>
        <taxon>Bacteria</taxon>
        <taxon>Pseudomonadati</taxon>
        <taxon>Pseudomonadota</taxon>
        <taxon>Alphaproteobacteria</taxon>
        <taxon>Sphingomonadales</taxon>
        <taxon>Erythrobacteraceae</taxon>
        <taxon>Croceicoccus</taxon>
    </lineage>
</organism>
<dbReference type="PANTHER" id="PTHR10434">
    <property type="entry name" value="1-ACYL-SN-GLYCEROL-3-PHOSPHATE ACYLTRANSFERASE"/>
    <property type="match status" value="1"/>
</dbReference>
<dbReference type="GO" id="GO:0003841">
    <property type="term" value="F:1-acylglycerol-3-phosphate O-acyltransferase activity"/>
    <property type="evidence" value="ECO:0007669"/>
    <property type="project" value="TreeGrafter"/>
</dbReference>
<dbReference type="Pfam" id="PF01553">
    <property type="entry name" value="Acyltransferase"/>
    <property type="match status" value="1"/>
</dbReference>
<dbReference type="RefSeq" id="WP_066764957.1">
    <property type="nucleotide sequence ID" value="NZ_BMIO01000002.1"/>
</dbReference>
<proteinExistence type="predicted"/>
<dbReference type="GO" id="GO:0006654">
    <property type="term" value="P:phosphatidic acid biosynthetic process"/>
    <property type="evidence" value="ECO:0007669"/>
    <property type="project" value="TreeGrafter"/>
</dbReference>
<feature type="domain" description="Phospholipid/glycerol acyltransferase" evidence="5">
    <location>
        <begin position="68"/>
        <end position="183"/>
    </location>
</feature>
<sequence>MAWLRTLVFNVFFYVGSLFLVLLCFPALIFPGGVKYPPQWWSTWHRWCVTGILGIKIVVDGEIPAGQKLYAVKHESFFEAIDSPHLSGGPIVPFGKIQLLSIPLWGQAARHYGVIGVDREAGAKALRSMGRQAAGLKKEGRDFLLFPEGTRVGHGERGKIQSGLYGIYKLLGLPIVPIAVNSGPLYQPSPKRRGTITYKVGETIPPGLSRDEVEARVFEAINALNPQE</sequence>
<feature type="transmembrane region" description="Helical" evidence="4">
    <location>
        <begin position="7"/>
        <end position="29"/>
    </location>
</feature>
<evidence type="ECO:0000313" key="7">
    <source>
        <dbReference type="Proteomes" id="UP000598997"/>
    </source>
</evidence>
<dbReference type="SMART" id="SM00563">
    <property type="entry name" value="PlsC"/>
    <property type="match status" value="1"/>
</dbReference>
<evidence type="ECO:0000259" key="5">
    <source>
        <dbReference type="SMART" id="SM00563"/>
    </source>
</evidence>
<keyword evidence="7" id="KW-1185">Reference proteome</keyword>
<evidence type="ECO:0000256" key="4">
    <source>
        <dbReference type="SAM" id="Phobius"/>
    </source>
</evidence>
<keyword evidence="2" id="KW-0808">Transferase</keyword>
<gene>
    <name evidence="6" type="primary">plsC</name>
    <name evidence="6" type="ORF">GCM10010989_09330</name>
</gene>
<dbReference type="Proteomes" id="UP000598997">
    <property type="component" value="Unassembled WGS sequence"/>
</dbReference>
<evidence type="ECO:0000256" key="3">
    <source>
        <dbReference type="ARBA" id="ARBA00023315"/>
    </source>
</evidence>
<dbReference type="AlphaFoldDB" id="A0A917DHH0"/>
<keyword evidence="4" id="KW-0472">Membrane</keyword>
<name>A0A917DHH0_9SPHN</name>
<keyword evidence="4" id="KW-0812">Transmembrane</keyword>
<dbReference type="PANTHER" id="PTHR10434:SF66">
    <property type="entry name" value="PHOSPHOLIPID_GLYCEROL ACYLTRANSFERASE DOMAIN-CONTAINING PROTEIN"/>
    <property type="match status" value="1"/>
</dbReference>
<evidence type="ECO:0000313" key="6">
    <source>
        <dbReference type="EMBL" id="GGD37301.1"/>
    </source>
</evidence>
<dbReference type="SUPFAM" id="SSF69593">
    <property type="entry name" value="Glycerol-3-phosphate (1)-acyltransferase"/>
    <property type="match status" value="1"/>
</dbReference>